<evidence type="ECO:0000256" key="3">
    <source>
        <dbReference type="ARBA" id="ARBA00022801"/>
    </source>
</evidence>
<keyword evidence="2 8" id="KW-0820">tRNA-binding</keyword>
<dbReference type="PROSITE" id="PS01195">
    <property type="entry name" value="PEPT_TRNA_HYDROL_1"/>
    <property type="match status" value="1"/>
</dbReference>
<dbReference type="InterPro" id="IPR001328">
    <property type="entry name" value="Pept_tRNA_hydro"/>
</dbReference>
<evidence type="ECO:0000256" key="10">
    <source>
        <dbReference type="RuleBase" id="RU004320"/>
    </source>
</evidence>
<evidence type="ECO:0000256" key="8">
    <source>
        <dbReference type="HAMAP-Rule" id="MF_00083"/>
    </source>
</evidence>
<comment type="subcellular location">
    <subcellularLocation>
        <location evidence="8">Cytoplasm</location>
    </subcellularLocation>
</comment>
<dbReference type="AlphaFoldDB" id="A0A940SLA4"/>
<dbReference type="EC" id="3.1.1.29" evidence="1 8"/>
<feature type="binding site" evidence="8">
    <location>
        <position position="64"/>
    </location>
    <ligand>
        <name>tRNA</name>
        <dbReference type="ChEBI" id="CHEBI:17843"/>
    </ligand>
</feature>
<keyword evidence="8" id="KW-0963">Cytoplasm</keyword>
<reference evidence="11" key="1">
    <citation type="submission" date="2021-04" db="EMBL/GenBank/DDBJ databases">
        <title>Genome seq and assembly of Bacillus sp.</title>
        <authorList>
            <person name="Chhetri G."/>
        </authorList>
    </citation>
    <scope>NUCLEOTIDE SEQUENCE</scope>
    <source>
        <strain evidence="11">RG28</strain>
    </source>
</reference>
<keyword evidence="4 8" id="KW-0694">RNA-binding</keyword>
<evidence type="ECO:0000256" key="9">
    <source>
        <dbReference type="RuleBase" id="RU000673"/>
    </source>
</evidence>
<proteinExistence type="inferred from homology"/>
<evidence type="ECO:0000256" key="6">
    <source>
        <dbReference type="ARBA" id="ARBA00048707"/>
    </source>
</evidence>
<evidence type="ECO:0000256" key="1">
    <source>
        <dbReference type="ARBA" id="ARBA00013260"/>
    </source>
</evidence>
<sequence length="187" mass="21263">MKLFVGLGNPGREYERTRHNIGFIAIDELAYRFGISLTQQKFNGIYGSGIVNGEKVYLVKPTTYMNLSGECVRPFMDYFQIDLEDVVIIYDDMDLGTGKLRLRTKGSAGGHNGIKSLIMHFQTQEFLRIRIGVGRPQNGMSVVNHVLSNFYKEEEADVISGVKMAAEACEYFLNHSFLEVMNRYNKK</sequence>
<dbReference type="PROSITE" id="PS01196">
    <property type="entry name" value="PEPT_TRNA_HYDROL_2"/>
    <property type="match status" value="1"/>
</dbReference>
<evidence type="ECO:0000256" key="4">
    <source>
        <dbReference type="ARBA" id="ARBA00022884"/>
    </source>
</evidence>
<dbReference type="RefSeq" id="WP_209407597.1">
    <property type="nucleotide sequence ID" value="NZ_JAGIYQ010000021.1"/>
</dbReference>
<comment type="function">
    <text evidence="8">Catalyzes the release of premature peptidyl moieties from peptidyl-tRNA molecules trapped in stalled 50S ribosomal subunits, and thus maintains levels of free tRNAs and 50S ribosomes.</text>
</comment>
<feature type="site" description="Discriminates between blocked and unblocked aminoacyl-tRNA" evidence="8">
    <location>
        <position position="9"/>
    </location>
</feature>
<dbReference type="FunFam" id="3.40.50.1470:FF:000001">
    <property type="entry name" value="Peptidyl-tRNA hydrolase"/>
    <property type="match status" value="1"/>
</dbReference>
<evidence type="ECO:0000256" key="2">
    <source>
        <dbReference type="ARBA" id="ARBA00022555"/>
    </source>
</evidence>
<evidence type="ECO:0000313" key="11">
    <source>
        <dbReference type="EMBL" id="MBP0727261.1"/>
    </source>
</evidence>
<keyword evidence="12" id="KW-1185">Reference proteome</keyword>
<keyword evidence="3 8" id="KW-0378">Hydrolase</keyword>
<organism evidence="11 12">
    <name type="scientific">Gottfriedia endophytica</name>
    <dbReference type="NCBI Taxonomy" id="2820819"/>
    <lineage>
        <taxon>Bacteria</taxon>
        <taxon>Bacillati</taxon>
        <taxon>Bacillota</taxon>
        <taxon>Bacilli</taxon>
        <taxon>Bacillales</taxon>
        <taxon>Bacillaceae</taxon>
        <taxon>Gottfriedia</taxon>
    </lineage>
</organism>
<feature type="site" description="Stabilizes the basic form of H active site to accept a proton" evidence="8">
    <location>
        <position position="91"/>
    </location>
</feature>
<accession>A0A940SLA4</accession>
<dbReference type="InterPro" id="IPR036416">
    <property type="entry name" value="Pept_tRNA_hydro_sf"/>
</dbReference>
<comment type="function">
    <text evidence="8">Hydrolyzes ribosome-free peptidyl-tRNAs (with 1 or more amino acids incorporated), which drop off the ribosome during protein synthesis, or as a result of ribosome stalling.</text>
</comment>
<comment type="subunit">
    <text evidence="8">Monomer.</text>
</comment>
<dbReference type="GO" id="GO:0006515">
    <property type="term" value="P:protein quality control for misfolded or incompletely synthesized proteins"/>
    <property type="evidence" value="ECO:0007669"/>
    <property type="project" value="UniProtKB-UniRule"/>
</dbReference>
<dbReference type="SUPFAM" id="SSF53178">
    <property type="entry name" value="Peptidyl-tRNA hydrolase-like"/>
    <property type="match status" value="1"/>
</dbReference>
<name>A0A940SLA4_9BACI</name>
<feature type="binding site" evidence="8">
    <location>
        <position position="14"/>
    </location>
    <ligand>
        <name>tRNA</name>
        <dbReference type="ChEBI" id="CHEBI:17843"/>
    </ligand>
</feature>
<protein>
    <recommendedName>
        <fullName evidence="7 8">Peptidyl-tRNA hydrolase</fullName>
        <shortName evidence="8">Pth</shortName>
        <ecNumber evidence="1 8">3.1.1.29</ecNumber>
    </recommendedName>
</protein>
<dbReference type="PANTHER" id="PTHR17224">
    <property type="entry name" value="PEPTIDYL-TRNA HYDROLASE"/>
    <property type="match status" value="1"/>
</dbReference>
<dbReference type="GO" id="GO:0004045">
    <property type="term" value="F:peptidyl-tRNA hydrolase activity"/>
    <property type="evidence" value="ECO:0007669"/>
    <property type="project" value="UniProtKB-UniRule"/>
</dbReference>
<dbReference type="Pfam" id="PF01195">
    <property type="entry name" value="Pept_tRNA_hydro"/>
    <property type="match status" value="1"/>
</dbReference>
<feature type="active site" description="Proton acceptor" evidence="8">
    <location>
        <position position="19"/>
    </location>
</feature>
<dbReference type="NCBIfam" id="TIGR00447">
    <property type="entry name" value="pth"/>
    <property type="match status" value="1"/>
</dbReference>
<dbReference type="GO" id="GO:0005737">
    <property type="term" value="C:cytoplasm"/>
    <property type="evidence" value="ECO:0007669"/>
    <property type="project" value="UniProtKB-SubCell"/>
</dbReference>
<evidence type="ECO:0000313" key="12">
    <source>
        <dbReference type="Proteomes" id="UP000682134"/>
    </source>
</evidence>
<dbReference type="CDD" id="cd00462">
    <property type="entry name" value="PTH"/>
    <property type="match status" value="1"/>
</dbReference>
<evidence type="ECO:0000256" key="7">
    <source>
        <dbReference type="ARBA" id="ARBA00050038"/>
    </source>
</evidence>
<evidence type="ECO:0000256" key="5">
    <source>
        <dbReference type="ARBA" id="ARBA00038063"/>
    </source>
</evidence>
<feature type="binding site" evidence="8">
    <location>
        <position position="112"/>
    </location>
    <ligand>
        <name>tRNA</name>
        <dbReference type="ChEBI" id="CHEBI:17843"/>
    </ligand>
</feature>
<comment type="catalytic activity">
    <reaction evidence="6 8 9">
        <text>an N-acyl-L-alpha-aminoacyl-tRNA + H2O = an N-acyl-L-amino acid + a tRNA + H(+)</text>
        <dbReference type="Rhea" id="RHEA:54448"/>
        <dbReference type="Rhea" id="RHEA-COMP:10123"/>
        <dbReference type="Rhea" id="RHEA-COMP:13883"/>
        <dbReference type="ChEBI" id="CHEBI:15377"/>
        <dbReference type="ChEBI" id="CHEBI:15378"/>
        <dbReference type="ChEBI" id="CHEBI:59874"/>
        <dbReference type="ChEBI" id="CHEBI:78442"/>
        <dbReference type="ChEBI" id="CHEBI:138191"/>
        <dbReference type="EC" id="3.1.1.29"/>
    </reaction>
</comment>
<dbReference type="Gene3D" id="3.40.50.1470">
    <property type="entry name" value="Peptidyl-tRNA hydrolase"/>
    <property type="match status" value="1"/>
</dbReference>
<dbReference type="PANTHER" id="PTHR17224:SF1">
    <property type="entry name" value="PEPTIDYL-TRNA HYDROLASE"/>
    <property type="match status" value="1"/>
</dbReference>
<gene>
    <name evidence="8" type="primary">pth</name>
    <name evidence="11" type="ORF">J5Y03_19105</name>
</gene>
<dbReference type="HAMAP" id="MF_00083">
    <property type="entry name" value="Pept_tRNA_hydro_bact"/>
    <property type="match status" value="1"/>
</dbReference>
<feature type="binding site" evidence="8">
    <location>
        <position position="66"/>
    </location>
    <ligand>
        <name>tRNA</name>
        <dbReference type="ChEBI" id="CHEBI:17843"/>
    </ligand>
</feature>
<dbReference type="Proteomes" id="UP000682134">
    <property type="component" value="Unassembled WGS sequence"/>
</dbReference>
<comment type="caution">
    <text evidence="11">The sequence shown here is derived from an EMBL/GenBank/DDBJ whole genome shotgun (WGS) entry which is preliminary data.</text>
</comment>
<dbReference type="GO" id="GO:0000049">
    <property type="term" value="F:tRNA binding"/>
    <property type="evidence" value="ECO:0007669"/>
    <property type="project" value="UniProtKB-UniRule"/>
</dbReference>
<dbReference type="GO" id="GO:0072344">
    <property type="term" value="P:rescue of stalled ribosome"/>
    <property type="evidence" value="ECO:0007669"/>
    <property type="project" value="UniProtKB-UniRule"/>
</dbReference>
<dbReference type="EMBL" id="JAGIYQ010000021">
    <property type="protein sequence ID" value="MBP0727261.1"/>
    <property type="molecule type" value="Genomic_DNA"/>
</dbReference>
<dbReference type="InterPro" id="IPR018171">
    <property type="entry name" value="Pept_tRNA_hydro_CS"/>
</dbReference>
<comment type="similarity">
    <text evidence="5 8 10">Belongs to the PTH family.</text>
</comment>